<dbReference type="InterPro" id="IPR013783">
    <property type="entry name" value="Ig-like_fold"/>
</dbReference>
<dbReference type="InterPro" id="IPR050778">
    <property type="entry name" value="Cueball_EGF_LRP_Nidogen"/>
</dbReference>
<dbReference type="InterPro" id="IPR011042">
    <property type="entry name" value="6-blade_b-propeller_TolB-like"/>
</dbReference>
<evidence type="ECO:0000256" key="1">
    <source>
        <dbReference type="SAM" id="MobiDB-lite"/>
    </source>
</evidence>
<reference evidence="3" key="1">
    <citation type="submission" date="2021-01" db="EMBL/GenBank/DDBJ databases">
        <authorList>
            <person name="Corre E."/>
            <person name="Pelletier E."/>
            <person name="Niang G."/>
            <person name="Scheremetjew M."/>
            <person name="Finn R."/>
            <person name="Kale V."/>
            <person name="Holt S."/>
            <person name="Cochrane G."/>
            <person name="Meng A."/>
            <person name="Brown T."/>
            <person name="Cohen L."/>
        </authorList>
    </citation>
    <scope>NUCLEOTIDE SEQUENCE</scope>
    <source>
        <strain evidence="3">CCMP1243</strain>
    </source>
</reference>
<dbReference type="Gene3D" id="2.120.10.30">
    <property type="entry name" value="TolB, C-terminal domain"/>
    <property type="match status" value="1"/>
</dbReference>
<dbReference type="EMBL" id="HBHJ01013477">
    <property type="protein sequence ID" value="CAD9682932.1"/>
    <property type="molecule type" value="Transcribed_RNA"/>
</dbReference>
<evidence type="ECO:0000256" key="2">
    <source>
        <dbReference type="SAM" id="SignalP"/>
    </source>
</evidence>
<proteinExistence type="predicted"/>
<evidence type="ECO:0000313" key="3">
    <source>
        <dbReference type="EMBL" id="CAD9682932.1"/>
    </source>
</evidence>
<name>A0A7S2RWP2_9STRA</name>
<dbReference type="SUPFAM" id="SSF63825">
    <property type="entry name" value="YWTD domain"/>
    <property type="match status" value="1"/>
</dbReference>
<accession>A0A7S2RWP2</accession>
<feature type="compositionally biased region" description="Polar residues" evidence="1">
    <location>
        <begin position="27"/>
        <end position="39"/>
    </location>
</feature>
<dbReference type="InterPro" id="IPR000033">
    <property type="entry name" value="LDLR_classB_rpt"/>
</dbReference>
<dbReference type="PANTHER" id="PTHR46513">
    <property type="entry name" value="VITELLOGENIN RECEPTOR-LIKE PROTEIN-RELATED-RELATED"/>
    <property type="match status" value="1"/>
</dbReference>
<gene>
    <name evidence="3" type="ORF">RMAR1173_LOCUS8780</name>
</gene>
<feature type="compositionally biased region" description="Pro residues" evidence="1">
    <location>
        <begin position="40"/>
        <end position="51"/>
    </location>
</feature>
<feature type="compositionally biased region" description="Low complexity" evidence="1">
    <location>
        <begin position="52"/>
        <end position="62"/>
    </location>
</feature>
<feature type="region of interest" description="Disordered" evidence="1">
    <location>
        <begin position="25"/>
        <end position="70"/>
    </location>
</feature>
<dbReference type="AlphaFoldDB" id="A0A7S2RWP2"/>
<dbReference type="PROSITE" id="PS51120">
    <property type="entry name" value="LDLRB"/>
    <property type="match status" value="1"/>
</dbReference>
<sequence>MAWPRGGGGPLAAVVTTLLVSLGPGQLSESAPPTALPTQMPSPEPTAPTPEPTTAMPTASPTLFTMGGEAGPVGLEVDPLSVCPAPTGADPCGWAGRPATLWEEKHLQPCPDLVTDLFFEDPATGGVAHACDAGDVYTLPRSCGDVIYHGIALDAAGGALYVSTGHSIRRVNFTDAPLGPEEGPRDLVAGYRTIRVTGFNLGSSPAEVESVKVKGVACARVVYYNSTRLDCIVGDPDVLSSPIPEDCVSVAVRGAGASDRVTPEVLAVSRRAAGDRKPIVYLVEVDTVGFEPLAVAVDSAGRRLYWSNRASKTIQSSRLDGTDLRTMATVGVDRVQDLLVDSASDYLYFSEASSGQVRRCRLAAHLVPLETQEEGRERAPSCDAAEVVVEGLRQPRGLALDREDGFLFVVEGGFGRIHRVTLDEDGTAPGRHAGLPKQLHVYQAKTSVELSGVAVLPPEAGQNPHFDFSHRLFWTEINSEKVQQGTIHGTGSRSVPSVPSYGVADPVIWPKGIVADDQRGLVYVSEYLGRIWELSYTNATHSRLLVDQSSFSAASQIKSFLTSIAAVGTRTKKVVLRLTS</sequence>
<dbReference type="SMART" id="SM00135">
    <property type="entry name" value="LY"/>
    <property type="match status" value="4"/>
</dbReference>
<evidence type="ECO:0008006" key="4">
    <source>
        <dbReference type="Google" id="ProtNLM"/>
    </source>
</evidence>
<protein>
    <recommendedName>
        <fullName evidence="4">IPT/TIG domain-containing protein</fullName>
    </recommendedName>
</protein>
<keyword evidence="2" id="KW-0732">Signal</keyword>
<feature type="signal peptide" evidence="2">
    <location>
        <begin position="1"/>
        <end position="30"/>
    </location>
</feature>
<dbReference type="Gene3D" id="2.60.40.10">
    <property type="entry name" value="Immunoglobulins"/>
    <property type="match status" value="1"/>
</dbReference>
<organism evidence="3">
    <name type="scientific">Rhizochromulina marina</name>
    <dbReference type="NCBI Taxonomy" id="1034831"/>
    <lineage>
        <taxon>Eukaryota</taxon>
        <taxon>Sar</taxon>
        <taxon>Stramenopiles</taxon>
        <taxon>Ochrophyta</taxon>
        <taxon>Dictyochophyceae</taxon>
        <taxon>Rhizochromulinales</taxon>
        <taxon>Rhizochromulina</taxon>
    </lineage>
</organism>
<feature type="chain" id="PRO_5030800567" description="IPT/TIG domain-containing protein" evidence="2">
    <location>
        <begin position="31"/>
        <end position="580"/>
    </location>
</feature>